<dbReference type="EMBL" id="HE576758">
    <property type="protein sequence ID" value="CCC70988.1"/>
    <property type="molecule type" value="Genomic_DNA"/>
</dbReference>
<evidence type="ECO:0000256" key="7">
    <source>
        <dbReference type="RuleBase" id="RU000383"/>
    </source>
</evidence>
<feature type="domain" description="Cyclin-like" evidence="9">
    <location>
        <begin position="77"/>
        <end position="187"/>
    </location>
</feature>
<dbReference type="GO" id="GO:0000307">
    <property type="term" value="C:cyclin-dependent protein kinase holoenzyme complex"/>
    <property type="evidence" value="ECO:0007669"/>
    <property type="project" value="UniProtKB-ARBA"/>
</dbReference>
<keyword evidence="2 6" id="KW-0132">Cell division</keyword>
<dbReference type="InParanoid" id="G0VHV4"/>
<dbReference type="SUPFAM" id="SSF47954">
    <property type="entry name" value="Cyclin-like"/>
    <property type="match status" value="1"/>
</dbReference>
<keyword evidence="4 6" id="KW-0131">Cell cycle</keyword>
<evidence type="ECO:0000256" key="1">
    <source>
        <dbReference type="ARBA" id="ARBA00008742"/>
    </source>
</evidence>
<reference key="2">
    <citation type="submission" date="2011-08" db="EMBL/GenBank/DDBJ databases">
        <title>Genome sequence of Naumovozyma castellii.</title>
        <authorList>
            <person name="Gordon J.L."/>
            <person name="Armisen D."/>
            <person name="Proux-Wera E."/>
            <person name="OhEigeartaigh S.S."/>
            <person name="Byrne K.P."/>
            <person name="Wolfe K.H."/>
        </authorList>
    </citation>
    <scope>NUCLEOTIDE SEQUENCE</scope>
    <source>
        <strain>Type strain:CBS 4309</strain>
    </source>
</reference>
<evidence type="ECO:0000313" key="11">
    <source>
        <dbReference type="Proteomes" id="UP000001640"/>
    </source>
</evidence>
<dbReference type="PIRSF" id="PIRSF001770">
    <property type="entry name" value="Cyclin_CLN"/>
    <property type="match status" value="1"/>
</dbReference>
<dbReference type="OrthoDB" id="5590282at2759"/>
<dbReference type="PANTHER" id="PTHR21615">
    <property type="entry name" value="CYCLIN N-TERMINAL DOMAIN-CONTAINING PROTEIN 1"/>
    <property type="match status" value="1"/>
</dbReference>
<protein>
    <recommendedName>
        <fullName evidence="6">G1/S-specific cyclin</fullName>
    </recommendedName>
</protein>
<feature type="compositionally biased region" description="Polar residues" evidence="8">
    <location>
        <begin position="454"/>
        <end position="464"/>
    </location>
</feature>
<evidence type="ECO:0000256" key="4">
    <source>
        <dbReference type="ARBA" id="ARBA00023306"/>
    </source>
</evidence>
<dbReference type="GO" id="GO:0016538">
    <property type="term" value="F:cyclin-dependent protein serine/threonine kinase regulator activity"/>
    <property type="evidence" value="ECO:0007669"/>
    <property type="project" value="UniProtKB-ARBA"/>
</dbReference>
<dbReference type="Pfam" id="PF00134">
    <property type="entry name" value="Cyclin_N"/>
    <property type="match status" value="1"/>
</dbReference>
<reference evidence="10 11" key="1">
    <citation type="journal article" date="2011" name="Proc. Natl. Acad. Sci. U.S.A.">
        <title>Evolutionary erosion of yeast sex chromosomes by mating-type switching accidents.</title>
        <authorList>
            <person name="Gordon J.L."/>
            <person name="Armisen D."/>
            <person name="Proux-Wera E."/>
            <person name="Oheigeartaigh S.S."/>
            <person name="Byrne K.P."/>
            <person name="Wolfe K.H."/>
        </authorList>
    </citation>
    <scope>NUCLEOTIDE SEQUENCE [LARGE SCALE GENOMIC DNA]</scope>
    <source>
        <strain evidence="11">ATCC 76901 / BCRC 22586 / CBS 4309 / NBRC 1992 / NRRL Y-12630</strain>
    </source>
</reference>
<organism evidence="10 11">
    <name type="scientific">Naumovozyma castellii</name>
    <name type="common">Yeast</name>
    <name type="synonym">Saccharomyces castellii</name>
    <dbReference type="NCBI Taxonomy" id="27288"/>
    <lineage>
        <taxon>Eukaryota</taxon>
        <taxon>Fungi</taxon>
        <taxon>Dikarya</taxon>
        <taxon>Ascomycota</taxon>
        <taxon>Saccharomycotina</taxon>
        <taxon>Saccharomycetes</taxon>
        <taxon>Saccharomycetales</taxon>
        <taxon>Saccharomycetaceae</taxon>
        <taxon>Naumovozyma</taxon>
    </lineage>
</organism>
<evidence type="ECO:0000256" key="5">
    <source>
        <dbReference type="ARBA" id="ARBA00053308"/>
    </source>
</evidence>
<keyword evidence="11" id="KW-1185">Reference proteome</keyword>
<dbReference type="CDD" id="cd20559">
    <property type="entry name" value="CYCLIN_ScCLN_like"/>
    <property type="match status" value="1"/>
</dbReference>
<comment type="function">
    <text evidence="6">G1/S-specific cyclin essential for the control of the cell cycle at the G1/S (start) transition.</text>
</comment>
<dbReference type="GO" id="GO:0007089">
    <property type="term" value="P:traversing start control point of mitotic cell cycle"/>
    <property type="evidence" value="ECO:0007669"/>
    <property type="project" value="UniProtKB-ARBA"/>
</dbReference>
<dbReference type="PROSITE" id="PS00292">
    <property type="entry name" value="CYCLINS"/>
    <property type="match status" value="1"/>
</dbReference>
<gene>
    <name evidence="10" type="primary">NCAS0G01010</name>
    <name evidence="10" type="ordered locus">NCAS_0G01010</name>
</gene>
<dbReference type="InterPro" id="IPR048258">
    <property type="entry name" value="Cyclins_cyclin-box"/>
</dbReference>
<evidence type="ECO:0000256" key="2">
    <source>
        <dbReference type="ARBA" id="ARBA00022618"/>
    </source>
</evidence>
<dbReference type="RefSeq" id="XP_003677341.1">
    <property type="nucleotide sequence ID" value="XM_003677293.1"/>
</dbReference>
<comment type="similarity">
    <text evidence="1 6 7">Belongs to the cyclin family.</text>
</comment>
<dbReference type="Gene3D" id="1.10.472.10">
    <property type="entry name" value="Cyclin-like"/>
    <property type="match status" value="1"/>
</dbReference>
<sequence>MSSTESGMGLIVTAQQTYYPINLSNAELLSHYETLQEYHEDVSAHALQQSNKYKPTPKLIDQQPEMPPQETRTQIVTFLYELSVMTRVTHGIFSQAVRLYDRYCSKRVVLKDQSKLVIATCLWLTAKTWGGCNHIINNVVIPTGGRFFGPNPRARIPRLSELVHYCNGINEGFDESMFCQMEMHILDTLNWEITEPLINDYVLNVDENCLMQYELYQRQVDQEKQQEWKRQSQTSQESDATVDDNSSANTDNEDLTTKIQIINLKKFLVDLASWQYDLLNFETYEVALGICSIINKFTNQEQSSFLITPMTQPTNQIQLLNIFITAVINAPSSLIQIYKEQAGITTFVAKVKSYHLELQKKLQLASDIELQRKLTLQSCYSQQEIPTTTQYSNTSSPVYPSQNYTPMRNVSAQSESSVFSTAMEHSSPMTPTMYYFNKINNSNTNGSSISINSLPNPTGRQSYDPNDKENQIPNDMTMPPRVKFINTGVSHSPLTNMFINSDESNSRLSLNSMPVETNAHI</sequence>
<dbReference type="OMA" id="CLMQYEL"/>
<dbReference type="FunFam" id="1.10.472.10:FF:000080">
    <property type="entry name" value="G1/S-specific cyclin"/>
    <property type="match status" value="1"/>
</dbReference>
<name>G0VHV4_NAUCA</name>
<keyword evidence="3 6" id="KW-0195">Cyclin</keyword>
<dbReference type="PANTHER" id="PTHR21615:SF2">
    <property type="entry name" value="CYCLIN N-TERMINAL DOMAIN-CONTAINING PROTEIN 1"/>
    <property type="match status" value="1"/>
</dbReference>
<dbReference type="AlphaFoldDB" id="G0VHV4"/>
<proteinExistence type="inferred from homology"/>
<dbReference type="GeneID" id="96904654"/>
<comment type="function">
    <text evidence="5">Essential for the control of the cell cycle at the G1/S (start) transition. Interacts with the CDC28 protein kinase to form MPF.</text>
</comment>
<dbReference type="InterPro" id="IPR006671">
    <property type="entry name" value="Cyclin_N"/>
</dbReference>
<evidence type="ECO:0000259" key="9">
    <source>
        <dbReference type="SMART" id="SM00385"/>
    </source>
</evidence>
<feature type="region of interest" description="Disordered" evidence="8">
    <location>
        <begin position="447"/>
        <end position="478"/>
    </location>
</feature>
<dbReference type="KEGG" id="ncs:NCAS_0G01010"/>
<evidence type="ECO:0000256" key="6">
    <source>
        <dbReference type="PIRNR" id="PIRNR001770"/>
    </source>
</evidence>
<dbReference type="STRING" id="1064592.G0VHV4"/>
<evidence type="ECO:0000313" key="10">
    <source>
        <dbReference type="EMBL" id="CCC70988.1"/>
    </source>
</evidence>
<feature type="compositionally biased region" description="Polar residues" evidence="8">
    <location>
        <begin position="231"/>
        <end position="249"/>
    </location>
</feature>
<dbReference type="HOGENOM" id="CLU_536434_0_0_1"/>
<dbReference type="GO" id="GO:0051301">
    <property type="term" value="P:cell division"/>
    <property type="evidence" value="ECO:0007669"/>
    <property type="project" value="UniProtKB-KW"/>
</dbReference>
<evidence type="ECO:0000256" key="3">
    <source>
        <dbReference type="ARBA" id="ARBA00023127"/>
    </source>
</evidence>
<dbReference type="InterPro" id="IPR014399">
    <property type="entry name" value="Cyclin_CLN"/>
</dbReference>
<dbReference type="Proteomes" id="UP000001640">
    <property type="component" value="Chromosome 7"/>
</dbReference>
<accession>G0VHV4</accession>
<feature type="region of interest" description="Disordered" evidence="8">
    <location>
        <begin position="226"/>
        <end position="249"/>
    </location>
</feature>
<evidence type="ECO:0000256" key="8">
    <source>
        <dbReference type="SAM" id="MobiDB-lite"/>
    </source>
</evidence>
<dbReference type="SMART" id="SM00385">
    <property type="entry name" value="CYCLIN"/>
    <property type="match status" value="1"/>
</dbReference>
<dbReference type="eggNOG" id="KOG0653">
    <property type="taxonomic scope" value="Eukaryota"/>
</dbReference>
<dbReference type="InterPro" id="IPR013763">
    <property type="entry name" value="Cyclin-like_dom"/>
</dbReference>
<dbReference type="InterPro" id="IPR036915">
    <property type="entry name" value="Cyclin-like_sf"/>
</dbReference>